<accession>K1X8H9</accession>
<keyword evidence="1" id="KW-0863">Zinc-finger</keyword>
<dbReference type="AlphaFoldDB" id="K1X8H9"/>
<gene>
    <name evidence="4" type="ORF">MBM_04575</name>
</gene>
<protein>
    <submittedName>
        <fullName evidence="4">Zinc knuckle protein</fullName>
    </submittedName>
</protein>
<dbReference type="SMART" id="SM00343">
    <property type="entry name" value="ZnF_C2HC"/>
    <property type="match status" value="11"/>
</dbReference>
<evidence type="ECO:0000313" key="5">
    <source>
        <dbReference type="Proteomes" id="UP000006753"/>
    </source>
</evidence>
<keyword evidence="1" id="KW-0862">Zinc</keyword>
<feature type="region of interest" description="Disordered" evidence="2">
    <location>
        <begin position="1"/>
        <end position="32"/>
    </location>
</feature>
<dbReference type="InterPro" id="IPR001878">
    <property type="entry name" value="Znf_CCHC"/>
</dbReference>
<feature type="domain" description="CCHC-type" evidence="3">
    <location>
        <begin position="403"/>
        <end position="418"/>
    </location>
</feature>
<dbReference type="KEGG" id="mbe:MBM_04575"/>
<evidence type="ECO:0000256" key="2">
    <source>
        <dbReference type="SAM" id="MobiDB-lite"/>
    </source>
</evidence>
<feature type="domain" description="CCHC-type" evidence="3">
    <location>
        <begin position="352"/>
        <end position="368"/>
    </location>
</feature>
<feature type="region of interest" description="Disordered" evidence="2">
    <location>
        <begin position="515"/>
        <end position="545"/>
    </location>
</feature>
<dbReference type="Pfam" id="PF00098">
    <property type="entry name" value="zf-CCHC"/>
    <property type="match status" value="7"/>
</dbReference>
<dbReference type="eggNOG" id="KOG0335">
    <property type="taxonomic scope" value="Eukaryota"/>
</dbReference>
<keyword evidence="1" id="KW-0479">Metal-binding</keyword>
<feature type="domain" description="CCHC-type" evidence="3">
    <location>
        <begin position="451"/>
        <end position="466"/>
    </location>
</feature>
<dbReference type="PROSITE" id="PS50158">
    <property type="entry name" value="ZF_CCHC"/>
    <property type="match status" value="8"/>
</dbReference>
<feature type="domain" description="CCHC-type" evidence="3">
    <location>
        <begin position="158"/>
        <end position="173"/>
    </location>
</feature>
<feature type="compositionally biased region" description="Low complexity" evidence="2">
    <location>
        <begin position="20"/>
        <end position="32"/>
    </location>
</feature>
<dbReference type="OMA" id="RVRDCPE"/>
<dbReference type="InterPro" id="IPR051714">
    <property type="entry name" value="Znf_CCHC_NABP"/>
</dbReference>
<sequence>MSWDQAPAGSWGDQPAHISNGPAANNSYAPPANDFNGPVANNFNAPPINGFNGQAANSFYAAPANNFPSAAASGGAHGDQFAGANSNDARNHEAGAFGGSGGYGDAAGGGFDGGGADGFGAGGFGDGGGGGSGGGCFNCGQEGHMKSDCPQPPKSRGCFNCGEEGHSKADCPNPAVAREFTGTCRVCEQQGHRAADCPSKPPTVCKNCQEEGHEVVVCDKPRKIDRSHVKDITGEQAWALIKEAAAEREILELKDAVEMYVKNCPDVTYPQLEEAFRNLDVPVYLIAIEKELNPTYVNMDLQGNLGKTYSITWRWSPNPRAPKEHDAWPSSPEENRTRLEDAGEPVYCLMQKCGNCDGLGHTQRNCPQDKVEKEHTVVKCYNCEETGHRIRDCPNPRPDKFACRNCKQSGHSSKECSEPRSAEGVECKKCNEVGHFSRECPQGGGGGSRACHNCGQEGHSKNDCTNERVLICRNCDAQGHECSKPRDYSRVKCSNCDQMGHTKVRCQMPLKIEEGEAGTGGDNDNFGTGGDNLAAPVPGNSGENW</sequence>
<dbReference type="InterPro" id="IPR036875">
    <property type="entry name" value="Znf_CCHC_sf"/>
</dbReference>
<name>K1X8H9_MARBU</name>
<dbReference type="Proteomes" id="UP000006753">
    <property type="component" value="Unassembled WGS sequence"/>
</dbReference>
<dbReference type="GO" id="GO:0003676">
    <property type="term" value="F:nucleic acid binding"/>
    <property type="evidence" value="ECO:0007669"/>
    <property type="project" value="InterPro"/>
</dbReference>
<feature type="domain" description="CCHC-type" evidence="3">
    <location>
        <begin position="379"/>
        <end position="395"/>
    </location>
</feature>
<dbReference type="GO" id="GO:0008270">
    <property type="term" value="F:zinc ion binding"/>
    <property type="evidence" value="ECO:0007669"/>
    <property type="project" value="UniProtKB-KW"/>
</dbReference>
<dbReference type="SUPFAM" id="SSF57756">
    <property type="entry name" value="Retrovirus zinc finger-like domains"/>
    <property type="match status" value="4"/>
</dbReference>
<evidence type="ECO:0000259" key="3">
    <source>
        <dbReference type="PROSITE" id="PS50158"/>
    </source>
</evidence>
<dbReference type="InParanoid" id="K1X8H9"/>
<evidence type="ECO:0000256" key="1">
    <source>
        <dbReference type="PROSITE-ProRule" id="PRU00047"/>
    </source>
</evidence>
<feature type="domain" description="CCHC-type" evidence="3">
    <location>
        <begin position="427"/>
        <end position="442"/>
    </location>
</feature>
<dbReference type="Gene3D" id="4.10.60.10">
    <property type="entry name" value="Zinc finger, CCHC-type"/>
    <property type="match status" value="4"/>
</dbReference>
<dbReference type="HOGENOM" id="CLU_024213_0_0_1"/>
<proteinExistence type="predicted"/>
<organism evidence="4 5">
    <name type="scientific">Marssonina brunnea f. sp. multigermtubi (strain MB_m1)</name>
    <name type="common">Marssonina leaf spot fungus</name>
    <dbReference type="NCBI Taxonomy" id="1072389"/>
    <lineage>
        <taxon>Eukaryota</taxon>
        <taxon>Fungi</taxon>
        <taxon>Dikarya</taxon>
        <taxon>Ascomycota</taxon>
        <taxon>Pezizomycotina</taxon>
        <taxon>Leotiomycetes</taxon>
        <taxon>Helotiales</taxon>
        <taxon>Drepanopezizaceae</taxon>
        <taxon>Drepanopeziza</taxon>
    </lineage>
</organism>
<dbReference type="STRING" id="1072389.K1X8H9"/>
<dbReference type="OrthoDB" id="8026949at2759"/>
<feature type="domain" description="CCHC-type" evidence="3">
    <location>
        <begin position="184"/>
        <end position="199"/>
    </location>
</feature>
<dbReference type="EMBL" id="JH921437">
    <property type="protein sequence ID" value="EKD16998.1"/>
    <property type="molecule type" value="Genomic_DNA"/>
</dbReference>
<keyword evidence="5" id="KW-1185">Reference proteome</keyword>
<evidence type="ECO:0000313" key="4">
    <source>
        <dbReference type="EMBL" id="EKD16998.1"/>
    </source>
</evidence>
<reference evidence="4 5" key="1">
    <citation type="journal article" date="2012" name="BMC Genomics">
        <title>Sequencing the genome of Marssonina brunnea reveals fungus-poplar co-evolution.</title>
        <authorList>
            <person name="Zhu S."/>
            <person name="Cao Y.-Z."/>
            <person name="Jiang C."/>
            <person name="Tan B.-Y."/>
            <person name="Wang Z."/>
            <person name="Feng S."/>
            <person name="Zhang L."/>
            <person name="Su X.-H."/>
            <person name="Brejova B."/>
            <person name="Vinar T."/>
            <person name="Xu M."/>
            <person name="Wang M.-X."/>
            <person name="Zhang S.-G."/>
            <person name="Huang M.-R."/>
            <person name="Wu R."/>
            <person name="Zhou Y."/>
        </authorList>
    </citation>
    <scope>NUCLEOTIDE SEQUENCE [LARGE SCALE GENOMIC DNA]</scope>
    <source>
        <strain evidence="4 5">MB_m1</strain>
    </source>
</reference>
<feature type="domain" description="CCHC-type" evidence="3">
    <location>
        <begin position="136"/>
        <end position="151"/>
    </location>
</feature>
<dbReference type="PANTHER" id="PTHR23002">
    <property type="entry name" value="ZINC FINGER CCHC DOMAIN CONTAINING PROTEIN"/>
    <property type="match status" value="1"/>
</dbReference>